<organism evidence="18 19">
    <name type="scientific">Candidatus Ichthyocystis hellenicum</name>
    <dbReference type="NCBI Taxonomy" id="1561003"/>
    <lineage>
        <taxon>Bacteria</taxon>
        <taxon>Pseudomonadati</taxon>
        <taxon>Pseudomonadota</taxon>
        <taxon>Betaproteobacteria</taxon>
        <taxon>Burkholderiales</taxon>
        <taxon>Candidatus Ichthyocystis</taxon>
    </lineage>
</organism>
<dbReference type="HAMAP" id="MF_00087">
    <property type="entry name" value="Glu_tRNA_reductase"/>
    <property type="match status" value="1"/>
</dbReference>
<dbReference type="GO" id="GO:0008883">
    <property type="term" value="F:glutamyl-tRNA reductase activity"/>
    <property type="evidence" value="ECO:0007669"/>
    <property type="project" value="UniProtKB-UniRule"/>
</dbReference>
<evidence type="ECO:0000259" key="15">
    <source>
        <dbReference type="Pfam" id="PF00745"/>
    </source>
</evidence>
<feature type="binding site" evidence="9 11">
    <location>
        <position position="115"/>
    </location>
    <ligand>
        <name>substrate</name>
    </ligand>
</feature>
<protein>
    <recommendedName>
        <fullName evidence="8 9">Glutamyl-tRNA reductase</fullName>
        <shortName evidence="9">GluTR</shortName>
        <ecNumber evidence="3 9">1.2.1.70</ecNumber>
    </recommendedName>
</protein>
<evidence type="ECO:0000259" key="16">
    <source>
        <dbReference type="Pfam" id="PF01488"/>
    </source>
</evidence>
<comment type="catalytic activity">
    <reaction evidence="7 9 14">
        <text>(S)-4-amino-5-oxopentanoate + tRNA(Glu) + NADP(+) = L-glutamyl-tRNA(Glu) + NADPH + H(+)</text>
        <dbReference type="Rhea" id="RHEA:12344"/>
        <dbReference type="Rhea" id="RHEA-COMP:9663"/>
        <dbReference type="Rhea" id="RHEA-COMP:9680"/>
        <dbReference type="ChEBI" id="CHEBI:15378"/>
        <dbReference type="ChEBI" id="CHEBI:57501"/>
        <dbReference type="ChEBI" id="CHEBI:57783"/>
        <dbReference type="ChEBI" id="CHEBI:58349"/>
        <dbReference type="ChEBI" id="CHEBI:78442"/>
        <dbReference type="ChEBI" id="CHEBI:78520"/>
        <dbReference type="EC" id="1.2.1.70"/>
    </reaction>
</comment>
<dbReference type="InterPro" id="IPR018214">
    <property type="entry name" value="GluRdtase_CS"/>
</dbReference>
<evidence type="ECO:0000256" key="12">
    <source>
        <dbReference type="PIRSR" id="PIRSR000445-3"/>
    </source>
</evidence>
<evidence type="ECO:0000256" key="11">
    <source>
        <dbReference type="PIRSR" id="PIRSR000445-2"/>
    </source>
</evidence>
<dbReference type="FunFam" id="3.30.460.30:FF:000001">
    <property type="entry name" value="Glutamyl-tRNA reductase"/>
    <property type="match status" value="1"/>
</dbReference>
<dbReference type="PANTHER" id="PTHR43013">
    <property type="entry name" value="GLUTAMYL-TRNA REDUCTASE"/>
    <property type="match status" value="1"/>
</dbReference>
<dbReference type="Pfam" id="PF01488">
    <property type="entry name" value="Shikimate_DH"/>
    <property type="match status" value="1"/>
</dbReference>
<comment type="subunit">
    <text evidence="9">Homodimer.</text>
</comment>
<accession>A0A0S4M453</accession>
<dbReference type="InterPro" id="IPR006151">
    <property type="entry name" value="Shikm_DH/Glu-tRNA_Rdtase"/>
</dbReference>
<gene>
    <name evidence="9 18" type="primary">hemA</name>
    <name evidence="18" type="ORF">Ark11_0936</name>
</gene>
<evidence type="ECO:0000313" key="18">
    <source>
        <dbReference type="EMBL" id="CUT17756.1"/>
    </source>
</evidence>
<evidence type="ECO:0000256" key="2">
    <source>
        <dbReference type="ARBA" id="ARBA00005916"/>
    </source>
</evidence>
<dbReference type="InterPro" id="IPR036343">
    <property type="entry name" value="GluRdtase_N_sf"/>
</dbReference>
<dbReference type="EMBL" id="LN906597">
    <property type="protein sequence ID" value="CUT17756.1"/>
    <property type="molecule type" value="Genomic_DNA"/>
</dbReference>
<feature type="binding site" evidence="9 11">
    <location>
        <position position="104"/>
    </location>
    <ligand>
        <name>substrate</name>
    </ligand>
</feature>
<keyword evidence="5 9" id="KW-0560">Oxidoreductase</keyword>
<comment type="similarity">
    <text evidence="2 9 14">Belongs to the glutamyl-tRNA reductase family.</text>
</comment>
<evidence type="ECO:0000256" key="13">
    <source>
        <dbReference type="PIRSR" id="PIRSR000445-4"/>
    </source>
</evidence>
<dbReference type="Pfam" id="PF05201">
    <property type="entry name" value="GlutR_N"/>
    <property type="match status" value="1"/>
</dbReference>
<evidence type="ECO:0000256" key="5">
    <source>
        <dbReference type="ARBA" id="ARBA00023002"/>
    </source>
</evidence>
<dbReference type="FunFam" id="3.40.50.720:FF:000031">
    <property type="entry name" value="Glutamyl-tRNA reductase"/>
    <property type="match status" value="1"/>
</dbReference>
<dbReference type="PIRSF" id="PIRSF000445">
    <property type="entry name" value="4pyrrol_synth_GluRdtase"/>
    <property type="match status" value="1"/>
</dbReference>
<name>A0A0S4M453_9BURK</name>
<dbReference type="PROSITE" id="PS00747">
    <property type="entry name" value="GLUTR"/>
    <property type="match status" value="1"/>
</dbReference>
<dbReference type="EC" id="1.2.1.70" evidence="3 9"/>
<dbReference type="SUPFAM" id="SSF69075">
    <property type="entry name" value="Glutamyl tRNA-reductase dimerization domain"/>
    <property type="match status" value="1"/>
</dbReference>
<dbReference type="InterPro" id="IPR015895">
    <property type="entry name" value="4pyrrol_synth_GluRdtase_N"/>
</dbReference>
<sequence>MLRTASISYQSAPVSFRERVSFKSDEIVSSIRELTSKPGISEAAIISTCNRTEIYIVSREDFDFCSWLSRKKCIEPDEMSNHIIYRNGINAVKHVFRVASSLDSIVIGESQILGQLKKAALLSQSSNGCKTVLHRLFHGAFSTAKEVRSSTGIGRNVISTAAGAAYLVENVFSSIKDQNVLFIGGGEIINLCMTHFHSRSPKSMGITNRTAQRVTHLVDKFKAHEFPLDEIENNVHLYDVIVSGITSPQPIISQKMMNNALAKRKNKPVVIVDLSVPRSIERLPANNGSVYVYTVDDLSNFVKSGIAARCSAIQLAEKIVDKNIEVYQHWLRARESVGTIRTLRERNYHIAVKEGQRAVRRLQQGASSEVVIRNLCQKIVNKILHHPTKALRDNIRFEKHTTVDIVAKIFDIENNT</sequence>
<evidence type="ECO:0000256" key="9">
    <source>
        <dbReference type="HAMAP-Rule" id="MF_00087"/>
    </source>
</evidence>
<proteinExistence type="inferred from homology"/>
<comment type="domain">
    <text evidence="9">Possesses an unusual extended V-shaped dimeric structure with each monomer consisting of three distinct domains arranged along a curved 'spinal' alpha-helix. The N-terminal catalytic domain specifically recognizes the glutamate moiety of the substrate. The second domain is the NADPH-binding domain, and the third C-terminal domain is responsible for dimerization.</text>
</comment>
<evidence type="ECO:0000256" key="8">
    <source>
        <dbReference type="ARBA" id="ARBA00068659"/>
    </source>
</evidence>
<feature type="binding site" evidence="9 12">
    <location>
        <begin position="184"/>
        <end position="189"/>
    </location>
    <ligand>
        <name>NADP(+)</name>
        <dbReference type="ChEBI" id="CHEBI:58349"/>
    </ligand>
</feature>
<dbReference type="GO" id="GO:0050661">
    <property type="term" value="F:NADP binding"/>
    <property type="evidence" value="ECO:0007669"/>
    <property type="project" value="InterPro"/>
</dbReference>
<keyword evidence="6 9" id="KW-0627">Porphyrin biosynthesis</keyword>
<reference evidence="19" key="1">
    <citation type="submission" date="2015-11" db="EMBL/GenBank/DDBJ databases">
        <authorList>
            <person name="Seth-Smith H.M.B."/>
        </authorList>
    </citation>
    <scope>NUCLEOTIDE SEQUENCE [LARGE SCALE GENOMIC DNA]</scope>
    <source>
        <strain evidence="19">2013Ark11</strain>
    </source>
</reference>
<evidence type="ECO:0000259" key="17">
    <source>
        <dbReference type="Pfam" id="PF05201"/>
    </source>
</evidence>
<dbReference type="AlphaFoldDB" id="A0A0S4M453"/>
<dbReference type="SUPFAM" id="SSF51735">
    <property type="entry name" value="NAD(P)-binding Rossmann-fold domains"/>
    <property type="match status" value="1"/>
</dbReference>
<feature type="domain" description="Quinate/shikimate 5-dehydrogenase/glutamyl-tRNA reductase" evidence="16">
    <location>
        <begin position="167"/>
        <end position="300"/>
    </location>
</feature>
<comment type="miscellaneous">
    <text evidence="9">During catalysis, the active site Cys acts as a nucleophile attacking the alpha-carbonyl group of tRNA-bound glutamate with the formation of a thioester intermediate between enzyme and glutamate, and the concomitant release of tRNA(Glu). The thioester intermediate is finally reduced by direct hydride transfer from NADPH, to form the product GSA.</text>
</comment>
<feature type="site" description="Important for activity" evidence="9 13">
    <location>
        <position position="94"/>
    </location>
</feature>
<keyword evidence="4 9" id="KW-0521">NADP</keyword>
<dbReference type="Pfam" id="PF00745">
    <property type="entry name" value="GlutR_dimer"/>
    <property type="match status" value="1"/>
</dbReference>
<dbReference type="PATRIC" id="fig|1561003.3.peg.959"/>
<dbReference type="InterPro" id="IPR036291">
    <property type="entry name" value="NAD(P)-bd_dom_sf"/>
</dbReference>
<evidence type="ECO:0000256" key="4">
    <source>
        <dbReference type="ARBA" id="ARBA00022857"/>
    </source>
</evidence>
<evidence type="ECO:0000256" key="7">
    <source>
        <dbReference type="ARBA" id="ARBA00047464"/>
    </source>
</evidence>
<evidence type="ECO:0000256" key="14">
    <source>
        <dbReference type="RuleBase" id="RU000584"/>
    </source>
</evidence>
<dbReference type="InterPro" id="IPR000343">
    <property type="entry name" value="4pyrrol_synth_GluRdtase"/>
</dbReference>
<feature type="active site" description="Nucleophile" evidence="9 10">
    <location>
        <position position="49"/>
    </location>
</feature>
<comment type="pathway">
    <text evidence="1 9 14">Porphyrin-containing compound metabolism; protoporphyrin-IX biosynthesis; 5-aminolevulinate from L-glutamyl-tRNA(Glu): step 1/2.</text>
</comment>
<evidence type="ECO:0000256" key="10">
    <source>
        <dbReference type="PIRSR" id="PIRSR000445-1"/>
    </source>
</evidence>
<dbReference type="NCBIfam" id="TIGR01035">
    <property type="entry name" value="hemA"/>
    <property type="match status" value="1"/>
</dbReference>
<dbReference type="InterPro" id="IPR036453">
    <property type="entry name" value="GluRdtase_dimer_dom_sf"/>
</dbReference>
<evidence type="ECO:0000256" key="6">
    <source>
        <dbReference type="ARBA" id="ARBA00023244"/>
    </source>
</evidence>
<dbReference type="GO" id="GO:0019353">
    <property type="term" value="P:protoporphyrinogen IX biosynthetic process from glutamate"/>
    <property type="evidence" value="ECO:0007669"/>
    <property type="project" value="TreeGrafter"/>
</dbReference>
<evidence type="ECO:0000256" key="1">
    <source>
        <dbReference type="ARBA" id="ARBA00005059"/>
    </source>
</evidence>
<feature type="binding site" evidence="9 11">
    <location>
        <begin position="109"/>
        <end position="111"/>
    </location>
    <ligand>
        <name>substrate</name>
    </ligand>
</feature>
<dbReference type="Gene3D" id="3.30.460.30">
    <property type="entry name" value="Glutamyl-tRNA reductase, N-terminal domain"/>
    <property type="match status" value="1"/>
</dbReference>
<feature type="binding site" evidence="9 11">
    <location>
        <begin position="48"/>
        <end position="51"/>
    </location>
    <ligand>
        <name>substrate</name>
    </ligand>
</feature>
<dbReference type="PANTHER" id="PTHR43013:SF1">
    <property type="entry name" value="GLUTAMYL-TRNA REDUCTASE"/>
    <property type="match status" value="1"/>
</dbReference>
<dbReference type="Gene3D" id="3.40.50.720">
    <property type="entry name" value="NAD(P)-binding Rossmann-like Domain"/>
    <property type="match status" value="1"/>
</dbReference>
<keyword evidence="19" id="KW-1185">Reference proteome</keyword>
<dbReference type="SUPFAM" id="SSF69742">
    <property type="entry name" value="Glutamyl tRNA-reductase catalytic, N-terminal domain"/>
    <property type="match status" value="1"/>
</dbReference>
<dbReference type="InterPro" id="IPR015896">
    <property type="entry name" value="4pyrrol_synth_GluRdtase_dimer"/>
</dbReference>
<dbReference type="CDD" id="cd05213">
    <property type="entry name" value="NAD_bind_Glutamyl_tRNA_reduct"/>
    <property type="match status" value="1"/>
</dbReference>
<evidence type="ECO:0000313" key="19">
    <source>
        <dbReference type="Proteomes" id="UP000198651"/>
    </source>
</evidence>
<feature type="domain" description="Glutamyl-tRNA reductase N-terminal" evidence="17">
    <location>
        <begin position="6"/>
        <end position="151"/>
    </location>
</feature>
<dbReference type="UniPathway" id="UPA00251">
    <property type="reaction ID" value="UER00316"/>
</dbReference>
<dbReference type="STRING" id="1561003.Ark11_0936"/>
<comment type="function">
    <text evidence="9">Catalyzes the NADPH-dependent reduction of glutamyl-tRNA(Glu) to glutamate 1-semialdehyde (GSA).</text>
</comment>
<evidence type="ECO:0000256" key="3">
    <source>
        <dbReference type="ARBA" id="ARBA00012970"/>
    </source>
</evidence>
<feature type="domain" description="Tetrapyrrole biosynthesis glutamyl-tRNA reductase dimerisation" evidence="15">
    <location>
        <begin position="316"/>
        <end position="412"/>
    </location>
</feature>
<dbReference type="Proteomes" id="UP000198651">
    <property type="component" value="Chromosome I"/>
</dbReference>